<accession>A0ABY7CC06</accession>
<dbReference type="RefSeq" id="XP_053018301.1">
    <property type="nucleotide sequence ID" value="XM_053167046.1"/>
</dbReference>
<feature type="region of interest" description="Disordered" evidence="1">
    <location>
        <begin position="16"/>
        <end position="116"/>
    </location>
</feature>
<protein>
    <submittedName>
        <fullName evidence="2">Uncharacterized protein</fullName>
    </submittedName>
</protein>
<feature type="compositionally biased region" description="Polar residues" evidence="1">
    <location>
        <begin position="166"/>
        <end position="176"/>
    </location>
</feature>
<gene>
    <name evidence="2" type="ORF">PtA15_3A110</name>
</gene>
<evidence type="ECO:0000313" key="3">
    <source>
        <dbReference type="Proteomes" id="UP001164743"/>
    </source>
</evidence>
<feature type="compositionally biased region" description="Low complexity" evidence="1">
    <location>
        <begin position="82"/>
        <end position="102"/>
    </location>
</feature>
<reference evidence="2" key="1">
    <citation type="submission" date="2022-10" db="EMBL/GenBank/DDBJ databases">
        <title>Puccinia triticina Genome sequencing and assembly.</title>
        <authorList>
            <person name="Li C."/>
        </authorList>
    </citation>
    <scope>NUCLEOTIDE SEQUENCE</scope>
    <source>
        <strain evidence="2">Pt15</strain>
    </source>
</reference>
<sequence>MYKRAVGHFYHQGSYLGNGTRYPHSAPGPITDHHHKASRGVIYPPPEPTCSSLDPVGDRPCNLPPQPSAKPQPKKQRKKRAATSGSTTRTAATAPRKNAPKPTLDENAPAADGCHHPLPASIRSGVITKLEGAANESCSLNLPPNADDPSRNNPTPSLHVDERSRNNPAPSLQQGLRSAPPLKGVSDPLPRKNKKCNQSQGEDGRKPSDWICFRKTQPARDVFRGRGKRGIAQKDGMAWVSELYEAAGQKLPADAKEDRPSKAGDQSNVLTPSELALDNNSKADNNSGVAAASLASSRVGPPGLRATVLLAQASGCVQDFLDAWAIQSDQTRALRQV</sequence>
<dbReference type="EMBL" id="CP110423">
    <property type="protein sequence ID" value="WAQ82746.1"/>
    <property type="molecule type" value="Genomic_DNA"/>
</dbReference>
<proteinExistence type="predicted"/>
<organism evidence="2 3">
    <name type="scientific">Puccinia triticina</name>
    <dbReference type="NCBI Taxonomy" id="208348"/>
    <lineage>
        <taxon>Eukaryota</taxon>
        <taxon>Fungi</taxon>
        <taxon>Dikarya</taxon>
        <taxon>Basidiomycota</taxon>
        <taxon>Pucciniomycotina</taxon>
        <taxon>Pucciniomycetes</taxon>
        <taxon>Pucciniales</taxon>
        <taxon>Pucciniaceae</taxon>
        <taxon>Puccinia</taxon>
    </lineage>
</organism>
<name>A0ABY7CC06_9BASI</name>
<dbReference type="GeneID" id="77807941"/>
<keyword evidence="3" id="KW-1185">Reference proteome</keyword>
<dbReference type="Proteomes" id="UP001164743">
    <property type="component" value="Chromosome 3A"/>
</dbReference>
<evidence type="ECO:0000313" key="2">
    <source>
        <dbReference type="EMBL" id="WAQ82746.1"/>
    </source>
</evidence>
<evidence type="ECO:0000256" key="1">
    <source>
        <dbReference type="SAM" id="MobiDB-lite"/>
    </source>
</evidence>
<feature type="compositionally biased region" description="Basic and acidic residues" evidence="1">
    <location>
        <begin position="253"/>
        <end position="262"/>
    </location>
</feature>
<feature type="compositionally biased region" description="Basic residues" evidence="1">
    <location>
        <begin position="72"/>
        <end position="81"/>
    </location>
</feature>
<feature type="region of interest" description="Disordered" evidence="1">
    <location>
        <begin position="138"/>
        <end position="213"/>
    </location>
</feature>
<feature type="region of interest" description="Disordered" evidence="1">
    <location>
        <begin position="250"/>
        <end position="270"/>
    </location>
</feature>